<organism evidence="2 3">
    <name type="scientific">Azotobacter chroococcum</name>
    <dbReference type="NCBI Taxonomy" id="353"/>
    <lineage>
        <taxon>Bacteria</taxon>
        <taxon>Pseudomonadati</taxon>
        <taxon>Pseudomonadota</taxon>
        <taxon>Gammaproteobacteria</taxon>
        <taxon>Pseudomonadales</taxon>
        <taxon>Pseudomonadaceae</taxon>
        <taxon>Azotobacter</taxon>
    </lineage>
</organism>
<gene>
    <name evidence="2" type="ORF">EV691_13538</name>
</gene>
<feature type="region of interest" description="Disordered" evidence="1">
    <location>
        <begin position="103"/>
        <end position="170"/>
    </location>
</feature>
<feature type="compositionally biased region" description="Low complexity" evidence="1">
    <location>
        <begin position="145"/>
        <end position="158"/>
    </location>
</feature>
<feature type="compositionally biased region" description="Basic and acidic residues" evidence="1">
    <location>
        <begin position="103"/>
        <end position="118"/>
    </location>
</feature>
<dbReference type="EMBL" id="SMMU01000035">
    <property type="protein sequence ID" value="TCL22089.1"/>
    <property type="molecule type" value="Genomic_DNA"/>
</dbReference>
<comment type="caution">
    <text evidence="2">The sequence shown here is derived from an EMBL/GenBank/DDBJ whole genome shotgun (WGS) entry which is preliminary data.</text>
</comment>
<reference evidence="2 3" key="1">
    <citation type="submission" date="2019-03" db="EMBL/GenBank/DDBJ databases">
        <title>Genomic Encyclopedia of Type Strains, Phase IV (KMG-IV): sequencing the most valuable type-strain genomes for metagenomic binning, comparative biology and taxonomic classification.</title>
        <authorList>
            <person name="Goeker M."/>
        </authorList>
    </citation>
    <scope>NUCLEOTIDE SEQUENCE [LARGE SCALE GENOMIC DNA]</scope>
    <source>
        <strain evidence="2 3">DSM 2286</strain>
    </source>
</reference>
<evidence type="ECO:0000313" key="2">
    <source>
        <dbReference type="EMBL" id="TCL22089.1"/>
    </source>
</evidence>
<protein>
    <submittedName>
        <fullName evidence="2">Uncharacterized protein YdaU (DUF1376 family)</fullName>
    </submittedName>
</protein>
<accession>A0A4V2Q609</accession>
<sequence>MHYFKRNIGDYHKKAGRLSMLEHGAYTLLMDACYDRERFPTESEALDWCWARSDEEVAAVKFVLSKFFDLVDGRYMQQRIADEIAGYHDKSQKNKQIAIEREANRKAKRERVEHEACTDGHLTTNQEPLTNNQEPEEQDQEHVAADAPTAAQAQAENAGEPVQPKAQRAKRLPADWTLPAEWLTWALADRPEFPEAAMVREGEKFADHWHAASGKNAAKLDWLATWRNWVRNARLPQNVRAFPQPQQSRFTNLPPVNAEEIRARTAENERLGVRRANF</sequence>
<proteinExistence type="predicted"/>
<dbReference type="Pfam" id="PF07120">
    <property type="entry name" value="DUF1376"/>
    <property type="match status" value="1"/>
</dbReference>
<feature type="compositionally biased region" description="Polar residues" evidence="1">
    <location>
        <begin position="121"/>
        <end position="133"/>
    </location>
</feature>
<dbReference type="Proteomes" id="UP000295169">
    <property type="component" value="Unassembled WGS sequence"/>
</dbReference>
<name>A0A4V2Q609_9GAMM</name>
<evidence type="ECO:0000256" key="1">
    <source>
        <dbReference type="SAM" id="MobiDB-lite"/>
    </source>
</evidence>
<dbReference type="RefSeq" id="WP_131299432.1">
    <property type="nucleotide sequence ID" value="NZ_JBHLST010000030.1"/>
</dbReference>
<dbReference type="AlphaFoldDB" id="A0A4V2Q609"/>
<evidence type="ECO:0000313" key="3">
    <source>
        <dbReference type="Proteomes" id="UP000295169"/>
    </source>
</evidence>
<dbReference type="InterPro" id="IPR010781">
    <property type="entry name" value="DUF1376"/>
</dbReference>